<comment type="caution">
    <text evidence="2">The sequence shown here is derived from an EMBL/GenBank/DDBJ whole genome shotgun (WGS) entry which is preliminary data.</text>
</comment>
<sequence>MNVLRARPFSEAQDILLGCAPGLVDQHVIWAAGVQQAWHAVHIASAWDRGVIVDTDDRGGTLSDGKRWRMYAVTRRVFTLHGSRGTEILTIRQADIVKLVGDPGRFAPTLVDEIRTALAQRKEAAGAGIAAWSRELTTGQREPDDERQARERRKANIERRCELLAQVVWNRARPSMTLFDALVVAA</sequence>
<organism evidence="2 3">
    <name type="scientific">Winogradskya humida</name>
    <dbReference type="NCBI Taxonomy" id="113566"/>
    <lineage>
        <taxon>Bacteria</taxon>
        <taxon>Bacillati</taxon>
        <taxon>Actinomycetota</taxon>
        <taxon>Actinomycetes</taxon>
        <taxon>Micromonosporales</taxon>
        <taxon>Micromonosporaceae</taxon>
        <taxon>Winogradskya</taxon>
    </lineage>
</organism>
<protein>
    <submittedName>
        <fullName evidence="2">Uncharacterized protein</fullName>
    </submittedName>
</protein>
<keyword evidence="3" id="KW-1185">Reference proteome</keyword>
<evidence type="ECO:0000256" key="1">
    <source>
        <dbReference type="SAM" id="MobiDB-lite"/>
    </source>
</evidence>
<gene>
    <name evidence="2" type="ORF">Ahu01nite_097740</name>
</gene>
<proteinExistence type="predicted"/>
<reference evidence="2 3" key="1">
    <citation type="submission" date="2021-01" db="EMBL/GenBank/DDBJ databases">
        <title>Whole genome shotgun sequence of Actinoplanes humidus NBRC 14915.</title>
        <authorList>
            <person name="Komaki H."/>
            <person name="Tamura T."/>
        </authorList>
    </citation>
    <scope>NUCLEOTIDE SEQUENCE [LARGE SCALE GENOMIC DNA]</scope>
    <source>
        <strain evidence="2 3">NBRC 14915</strain>
    </source>
</reference>
<evidence type="ECO:0000313" key="2">
    <source>
        <dbReference type="EMBL" id="GIE26672.1"/>
    </source>
</evidence>
<dbReference type="EMBL" id="BOMN01000149">
    <property type="protein sequence ID" value="GIE26672.1"/>
    <property type="molecule type" value="Genomic_DNA"/>
</dbReference>
<dbReference type="RefSeq" id="WP_203843573.1">
    <property type="nucleotide sequence ID" value="NZ_BAAATV010000016.1"/>
</dbReference>
<name>A0ABQ4A741_9ACTN</name>
<feature type="compositionally biased region" description="Basic and acidic residues" evidence="1">
    <location>
        <begin position="141"/>
        <end position="152"/>
    </location>
</feature>
<dbReference type="Proteomes" id="UP000603200">
    <property type="component" value="Unassembled WGS sequence"/>
</dbReference>
<feature type="region of interest" description="Disordered" evidence="1">
    <location>
        <begin position="132"/>
        <end position="152"/>
    </location>
</feature>
<evidence type="ECO:0000313" key="3">
    <source>
        <dbReference type="Proteomes" id="UP000603200"/>
    </source>
</evidence>
<accession>A0ABQ4A741</accession>